<proteinExistence type="predicted"/>
<dbReference type="AlphaFoldDB" id="A0A655RJT8"/>
<dbReference type="Proteomes" id="UP000044806">
    <property type="component" value="Unassembled WGS sequence"/>
</dbReference>
<organism evidence="1 2">
    <name type="scientific">Vibrio cholerae</name>
    <dbReference type="NCBI Taxonomy" id="666"/>
    <lineage>
        <taxon>Bacteria</taxon>
        <taxon>Pseudomonadati</taxon>
        <taxon>Pseudomonadota</taxon>
        <taxon>Gammaproteobacteria</taxon>
        <taxon>Vibrionales</taxon>
        <taxon>Vibrionaceae</taxon>
        <taxon>Vibrio</taxon>
    </lineage>
</organism>
<dbReference type="EMBL" id="CWOW01000007">
    <property type="protein sequence ID" value="CSA47316.1"/>
    <property type="molecule type" value="Genomic_DNA"/>
</dbReference>
<gene>
    <name evidence="1" type="ORF">ERS013165_01670</name>
</gene>
<accession>A0A655RJT8</accession>
<sequence length="103" mass="11568">MLNNGGMVKTGEHRLLLGLLASFSDNGLPNLGVGALFHYLLSPNQDRASYTLSIQFHLLRCGLTLHLLISCQQILSGESRIFSLIQYLVNLFNYRHLNAHAFR</sequence>
<evidence type="ECO:0000313" key="2">
    <source>
        <dbReference type="Proteomes" id="UP000044806"/>
    </source>
</evidence>
<reference evidence="1 2" key="1">
    <citation type="submission" date="2015-07" db="EMBL/GenBank/DDBJ databases">
        <authorList>
            <consortium name="Pathogen Informatics"/>
        </authorList>
    </citation>
    <scope>NUCLEOTIDE SEQUENCE [LARGE SCALE GENOMIC DNA]</scope>
    <source>
        <strain evidence="1 2">A51</strain>
    </source>
</reference>
<protein>
    <submittedName>
        <fullName evidence="1">Uncharacterized protein</fullName>
    </submittedName>
</protein>
<name>A0A655RJT8_VIBCL</name>
<evidence type="ECO:0000313" key="1">
    <source>
        <dbReference type="EMBL" id="CSA47316.1"/>
    </source>
</evidence>